<dbReference type="Proteomes" id="UP000749646">
    <property type="component" value="Unassembled WGS sequence"/>
</dbReference>
<name>A0A9P6LYL3_9FUNG</name>
<organism evidence="2 3">
    <name type="scientific">Modicella reniformis</name>
    <dbReference type="NCBI Taxonomy" id="1440133"/>
    <lineage>
        <taxon>Eukaryota</taxon>
        <taxon>Fungi</taxon>
        <taxon>Fungi incertae sedis</taxon>
        <taxon>Mucoromycota</taxon>
        <taxon>Mortierellomycotina</taxon>
        <taxon>Mortierellomycetes</taxon>
        <taxon>Mortierellales</taxon>
        <taxon>Mortierellaceae</taxon>
        <taxon>Modicella</taxon>
    </lineage>
</organism>
<gene>
    <name evidence="2" type="ORF">BGZ65_005872</name>
</gene>
<evidence type="ECO:0000256" key="1">
    <source>
        <dbReference type="SAM" id="MobiDB-lite"/>
    </source>
</evidence>
<feature type="region of interest" description="Disordered" evidence="1">
    <location>
        <begin position="1"/>
        <end position="26"/>
    </location>
</feature>
<sequence length="99" mass="11391">MPRSPASRLARKNSRPCPILPKRSADAKTPIRELTWNEKEALLEKFDEWCKTMKAQGVKEPSVRLFERQFATRGQVSRLLKQREKLKGLQVAMPEDAAD</sequence>
<dbReference type="OrthoDB" id="10517785at2759"/>
<evidence type="ECO:0000313" key="3">
    <source>
        <dbReference type="Proteomes" id="UP000749646"/>
    </source>
</evidence>
<keyword evidence="3" id="KW-1185">Reference proteome</keyword>
<feature type="non-terminal residue" evidence="2">
    <location>
        <position position="99"/>
    </location>
</feature>
<proteinExistence type="predicted"/>
<reference evidence="2" key="1">
    <citation type="journal article" date="2020" name="Fungal Divers.">
        <title>Resolving the Mortierellaceae phylogeny through synthesis of multi-gene phylogenetics and phylogenomics.</title>
        <authorList>
            <person name="Vandepol N."/>
            <person name="Liber J."/>
            <person name="Desiro A."/>
            <person name="Na H."/>
            <person name="Kennedy M."/>
            <person name="Barry K."/>
            <person name="Grigoriev I.V."/>
            <person name="Miller A.N."/>
            <person name="O'Donnell K."/>
            <person name="Stajich J.E."/>
            <person name="Bonito G."/>
        </authorList>
    </citation>
    <scope>NUCLEOTIDE SEQUENCE</scope>
    <source>
        <strain evidence="2">MES-2147</strain>
    </source>
</reference>
<dbReference type="EMBL" id="JAAAHW010007070">
    <property type="protein sequence ID" value="KAF9951561.1"/>
    <property type="molecule type" value="Genomic_DNA"/>
</dbReference>
<protein>
    <submittedName>
        <fullName evidence="2">Uncharacterized protein</fullName>
    </submittedName>
</protein>
<dbReference type="AlphaFoldDB" id="A0A9P6LYL3"/>
<evidence type="ECO:0000313" key="2">
    <source>
        <dbReference type="EMBL" id="KAF9951561.1"/>
    </source>
</evidence>
<comment type="caution">
    <text evidence="2">The sequence shown here is derived from an EMBL/GenBank/DDBJ whole genome shotgun (WGS) entry which is preliminary data.</text>
</comment>
<accession>A0A9P6LYL3</accession>